<evidence type="ECO:0000256" key="1">
    <source>
        <dbReference type="ARBA" id="ARBA00022860"/>
    </source>
</evidence>
<sequence>MGKTSKWLRSFWTGKKDQKKCSTTNQNSPIPIENNKPTTPISIPQTTPKEKKRWSFRRSSATATTSPIKDSNFAESIPTTPPNEPTPLDAESEQKKHAVAVAMATAAAADAAVAAAQAAAAVIRLTAAANGRASAIEEAAAIKVQSVFRSYLARKALCALKGLVKLQALVRGHLVRKQATTTLRCMQALVTAQARAREHRIRQVDDGKTTNHRPSTSHRKSVQENRSRHSYEMDRGMEENIKIVEMDLGETKGSLKSRNSYLIQPLTERDDYRFSNQHAATNRASSNQDSYQVSPAPTTLTDMSPRACSGHFEDYSFSTAQSSPHYYSAVSKPDPSRVPFAFPRPDYAASVLSYDYPLYPNYMANTQSFKAKVRSHSAPKQRPPDSFERQPSRRRASVEGRNVPRAVKMQRSSSHVGAAAQNNQYPWSIKLDRSAVSLKDSECGSTSTVLTNTNYCRSLVAYDVSTNPPQKLPSNVYFTEPLI</sequence>
<evidence type="ECO:0000313" key="7">
    <source>
        <dbReference type="Proteomes" id="UP000796880"/>
    </source>
</evidence>
<comment type="similarity">
    <text evidence="2">Belongs to the IQD family.</text>
</comment>
<feature type="region of interest" description="Disordered" evidence="4">
    <location>
        <begin position="200"/>
        <end position="230"/>
    </location>
</feature>
<feature type="region of interest" description="Disordered" evidence="4">
    <location>
        <begin position="371"/>
        <end position="401"/>
    </location>
</feature>
<evidence type="ECO:0000256" key="3">
    <source>
        <dbReference type="ARBA" id="ARBA00024378"/>
    </source>
</evidence>
<dbReference type="Proteomes" id="UP000796880">
    <property type="component" value="Unassembled WGS sequence"/>
</dbReference>
<proteinExistence type="inferred from homology"/>
<dbReference type="Gene3D" id="1.20.5.190">
    <property type="match status" value="1"/>
</dbReference>
<feature type="compositionally biased region" description="Polar residues" evidence="4">
    <location>
        <begin position="67"/>
        <end position="78"/>
    </location>
</feature>
<keyword evidence="1" id="KW-0112">Calmodulin-binding</keyword>
<protein>
    <recommendedName>
        <fullName evidence="5">DUF4005 domain-containing protein</fullName>
    </recommendedName>
</protein>
<dbReference type="InterPro" id="IPR025064">
    <property type="entry name" value="DUF4005"/>
</dbReference>
<evidence type="ECO:0000313" key="6">
    <source>
        <dbReference type="EMBL" id="KAF3456945.1"/>
    </source>
</evidence>
<feature type="compositionally biased region" description="Basic and acidic residues" evidence="4">
    <location>
        <begin position="382"/>
        <end position="391"/>
    </location>
</feature>
<evidence type="ECO:0000256" key="2">
    <source>
        <dbReference type="ARBA" id="ARBA00024341"/>
    </source>
</evidence>
<name>A0A8K0HSI9_9ROSA</name>
<feature type="compositionally biased region" description="Basic and acidic residues" evidence="4">
    <location>
        <begin position="221"/>
        <end position="230"/>
    </location>
</feature>
<dbReference type="PANTHER" id="PTHR32295:SF45">
    <property type="entry name" value="PROTEIN IQ-DOMAIN 19"/>
    <property type="match status" value="1"/>
</dbReference>
<dbReference type="PROSITE" id="PS50096">
    <property type="entry name" value="IQ"/>
    <property type="match status" value="2"/>
</dbReference>
<feature type="compositionally biased region" description="Low complexity" evidence="4">
    <location>
        <begin position="37"/>
        <end position="47"/>
    </location>
</feature>
<evidence type="ECO:0000259" key="5">
    <source>
        <dbReference type="Pfam" id="PF13178"/>
    </source>
</evidence>
<gene>
    <name evidence="6" type="ORF">FNV43_RR01599</name>
</gene>
<evidence type="ECO:0000256" key="4">
    <source>
        <dbReference type="SAM" id="MobiDB-lite"/>
    </source>
</evidence>
<organism evidence="6 7">
    <name type="scientific">Rhamnella rubrinervis</name>
    <dbReference type="NCBI Taxonomy" id="2594499"/>
    <lineage>
        <taxon>Eukaryota</taxon>
        <taxon>Viridiplantae</taxon>
        <taxon>Streptophyta</taxon>
        <taxon>Embryophyta</taxon>
        <taxon>Tracheophyta</taxon>
        <taxon>Spermatophyta</taxon>
        <taxon>Magnoliopsida</taxon>
        <taxon>eudicotyledons</taxon>
        <taxon>Gunneridae</taxon>
        <taxon>Pentapetalae</taxon>
        <taxon>rosids</taxon>
        <taxon>fabids</taxon>
        <taxon>Rosales</taxon>
        <taxon>Rhamnaceae</taxon>
        <taxon>rhamnoid group</taxon>
        <taxon>Rhamneae</taxon>
        <taxon>Rhamnella</taxon>
    </lineage>
</organism>
<reference evidence="6" key="1">
    <citation type="submission" date="2020-03" db="EMBL/GenBank/DDBJ databases">
        <title>A high-quality chromosome-level genome assembly of a woody plant with both climbing and erect habits, Rhamnella rubrinervis.</title>
        <authorList>
            <person name="Lu Z."/>
            <person name="Yang Y."/>
            <person name="Zhu X."/>
            <person name="Sun Y."/>
        </authorList>
    </citation>
    <scope>NUCLEOTIDE SEQUENCE</scope>
    <source>
        <strain evidence="6">BYM</strain>
        <tissue evidence="6">Leaf</tissue>
    </source>
</reference>
<keyword evidence="7" id="KW-1185">Reference proteome</keyword>
<feature type="region of interest" description="Disordered" evidence="4">
    <location>
        <begin position="1"/>
        <end position="89"/>
    </location>
</feature>
<dbReference type="SMART" id="SM00015">
    <property type="entry name" value="IQ"/>
    <property type="match status" value="2"/>
</dbReference>
<dbReference type="GO" id="GO:0005516">
    <property type="term" value="F:calmodulin binding"/>
    <property type="evidence" value="ECO:0007669"/>
    <property type="project" value="UniProtKB-KW"/>
</dbReference>
<dbReference type="Pfam" id="PF13178">
    <property type="entry name" value="DUF4005"/>
    <property type="match status" value="1"/>
</dbReference>
<feature type="compositionally biased region" description="Low complexity" evidence="4">
    <location>
        <begin position="57"/>
        <end position="66"/>
    </location>
</feature>
<comment type="caution">
    <text evidence="6">The sequence shown here is derived from an EMBL/GenBank/DDBJ whole genome shotgun (WGS) entry which is preliminary data.</text>
</comment>
<accession>A0A8K0HSI9</accession>
<comment type="subunit">
    <text evidence="3">Binds to multiple calmodulin (CaM) in the presence of Ca(2+) and CaM-like proteins.</text>
</comment>
<feature type="domain" description="DUF4005" evidence="5">
    <location>
        <begin position="329"/>
        <end position="403"/>
    </location>
</feature>
<dbReference type="OrthoDB" id="685302at2759"/>
<dbReference type="PANTHER" id="PTHR32295">
    <property type="entry name" value="IQ-DOMAIN 5-RELATED"/>
    <property type="match status" value="1"/>
</dbReference>
<dbReference type="InterPro" id="IPR000048">
    <property type="entry name" value="IQ_motif_EF-hand-BS"/>
</dbReference>
<dbReference type="Pfam" id="PF00612">
    <property type="entry name" value="IQ"/>
    <property type="match status" value="2"/>
</dbReference>
<dbReference type="EMBL" id="VOIH02000001">
    <property type="protein sequence ID" value="KAF3456945.1"/>
    <property type="molecule type" value="Genomic_DNA"/>
</dbReference>
<dbReference type="AlphaFoldDB" id="A0A8K0HSI9"/>